<protein>
    <recommendedName>
        <fullName evidence="6">Prepilin-type N-terminal cleavage/methylation domain-containing protein</fullName>
    </recommendedName>
</protein>
<comment type="caution">
    <text evidence="4">The sequence shown here is derived from an EMBL/GenBank/DDBJ whole genome shotgun (WGS) entry which is preliminary data.</text>
</comment>
<evidence type="ECO:0000256" key="3">
    <source>
        <dbReference type="SAM" id="Phobius"/>
    </source>
</evidence>
<gene>
    <name evidence="4" type="ORF">GCM10007362_48370</name>
</gene>
<keyword evidence="2" id="KW-0178">Competence</keyword>
<evidence type="ECO:0000313" key="5">
    <source>
        <dbReference type="Proteomes" id="UP000605427"/>
    </source>
</evidence>
<evidence type="ECO:0000256" key="1">
    <source>
        <dbReference type="ARBA" id="ARBA00004241"/>
    </source>
</evidence>
<dbReference type="Proteomes" id="UP000605427">
    <property type="component" value="Unassembled WGS sequence"/>
</dbReference>
<keyword evidence="5" id="KW-1185">Reference proteome</keyword>
<comment type="subcellular location">
    <subcellularLocation>
        <location evidence="1">Cell surface</location>
    </subcellularLocation>
</comment>
<sequence length="191" mass="21030">MRNRFVKRWKREEGVTLIELLAVLSLMGIILGVISTTIFFGFRSYDQVAVENRIREEGDVLMSSIITELYAFAPDRVYALPNGTGFEMYHVDELGTQQAGDKVTIVISPQGQLEIQKANVLNAENPPVDPYQATRISNGSIVSGLSSITVEGETAGGFDYYTTGLINIKLALRLGSDSGQSQLQLESRFGF</sequence>
<evidence type="ECO:0000256" key="2">
    <source>
        <dbReference type="ARBA" id="ARBA00023287"/>
    </source>
</evidence>
<evidence type="ECO:0000313" key="4">
    <source>
        <dbReference type="EMBL" id="GGH87081.1"/>
    </source>
</evidence>
<dbReference type="NCBIfam" id="TIGR02532">
    <property type="entry name" value="IV_pilin_GFxxxE"/>
    <property type="match status" value="1"/>
</dbReference>
<keyword evidence="3" id="KW-0812">Transmembrane</keyword>
<dbReference type="EMBL" id="BMDD01000008">
    <property type="protein sequence ID" value="GGH87081.1"/>
    <property type="molecule type" value="Genomic_DNA"/>
</dbReference>
<evidence type="ECO:0008006" key="6">
    <source>
        <dbReference type="Google" id="ProtNLM"/>
    </source>
</evidence>
<reference evidence="5" key="1">
    <citation type="journal article" date="2019" name="Int. J. Syst. Evol. Microbiol.">
        <title>The Global Catalogue of Microorganisms (GCM) 10K type strain sequencing project: providing services to taxonomists for standard genome sequencing and annotation.</title>
        <authorList>
            <consortium name="The Broad Institute Genomics Platform"/>
            <consortium name="The Broad Institute Genome Sequencing Center for Infectious Disease"/>
            <person name="Wu L."/>
            <person name="Ma J."/>
        </authorList>
    </citation>
    <scope>NUCLEOTIDE SEQUENCE [LARGE SCALE GENOMIC DNA]</scope>
    <source>
        <strain evidence="5">CCM 8702</strain>
    </source>
</reference>
<organism evidence="4 5">
    <name type="scientific">Saccharibacillus endophyticus</name>
    <dbReference type="NCBI Taxonomy" id="2060666"/>
    <lineage>
        <taxon>Bacteria</taxon>
        <taxon>Bacillati</taxon>
        <taxon>Bacillota</taxon>
        <taxon>Bacilli</taxon>
        <taxon>Bacillales</taxon>
        <taxon>Paenibacillaceae</taxon>
        <taxon>Saccharibacillus</taxon>
    </lineage>
</organism>
<dbReference type="PROSITE" id="PS00409">
    <property type="entry name" value="PROKAR_NTER_METHYL"/>
    <property type="match status" value="1"/>
</dbReference>
<name>A0ABQ2A6M0_9BACL</name>
<keyword evidence="3" id="KW-0472">Membrane</keyword>
<feature type="transmembrane region" description="Helical" evidence="3">
    <location>
        <begin position="20"/>
        <end position="42"/>
    </location>
</feature>
<accession>A0ABQ2A6M0</accession>
<dbReference type="RefSeq" id="WP_172247670.1">
    <property type="nucleotide sequence ID" value="NZ_BMDD01000008.1"/>
</dbReference>
<dbReference type="Pfam" id="PF07963">
    <property type="entry name" value="N_methyl"/>
    <property type="match status" value="1"/>
</dbReference>
<dbReference type="InterPro" id="IPR012902">
    <property type="entry name" value="N_methyl_site"/>
</dbReference>
<proteinExistence type="predicted"/>
<keyword evidence="3" id="KW-1133">Transmembrane helix</keyword>